<comment type="caution">
    <text evidence="6">The sequence shown here is derived from an EMBL/GenBank/DDBJ whole genome shotgun (WGS) entry which is preliminary data.</text>
</comment>
<dbReference type="RefSeq" id="WP_088552987.1">
    <property type="nucleotide sequence ID" value="NZ_BDGJ01000018.1"/>
</dbReference>
<reference evidence="7" key="1">
    <citation type="journal article" date="2017" name="Appl. Environ. Microbiol.">
        <title>Genomic analysis of Calderihabitans maritimus KKC1, a thermophilic hydrogenogenic carboxydotrophic bacterium isolated from marine sediment.</title>
        <authorList>
            <person name="Omae K."/>
            <person name="Yoneda Y."/>
            <person name="Fukuyama Y."/>
            <person name="Yoshida T."/>
            <person name="Sako Y."/>
        </authorList>
    </citation>
    <scope>NUCLEOTIDE SEQUENCE [LARGE SCALE GENOMIC DNA]</scope>
    <source>
        <strain evidence="7">KKC1</strain>
    </source>
</reference>
<feature type="domain" description="4Fe-4S ferredoxin-type" evidence="5">
    <location>
        <begin position="41"/>
        <end position="71"/>
    </location>
</feature>
<dbReference type="PROSITE" id="PS51379">
    <property type="entry name" value="4FE4S_FER_2"/>
    <property type="match status" value="2"/>
</dbReference>
<keyword evidence="7" id="KW-1185">Reference proteome</keyword>
<evidence type="ECO:0000313" key="6">
    <source>
        <dbReference type="EMBL" id="GAW91459.1"/>
    </source>
</evidence>
<protein>
    <recommendedName>
        <fullName evidence="5">4Fe-4S ferredoxin-type domain-containing protein</fullName>
    </recommendedName>
</protein>
<dbReference type="Proteomes" id="UP000197032">
    <property type="component" value="Unassembled WGS sequence"/>
</dbReference>
<dbReference type="Gene3D" id="3.30.70.20">
    <property type="match status" value="1"/>
</dbReference>
<proteinExistence type="predicted"/>
<dbReference type="PROSITE" id="PS00198">
    <property type="entry name" value="4FE4S_FER_1"/>
    <property type="match status" value="2"/>
</dbReference>
<dbReference type="GO" id="GO:0046872">
    <property type="term" value="F:metal ion binding"/>
    <property type="evidence" value="ECO:0007669"/>
    <property type="project" value="UniProtKB-KW"/>
</dbReference>
<dbReference type="PANTHER" id="PTHR43687">
    <property type="entry name" value="ADENYLYLSULFATE REDUCTASE, BETA SUBUNIT"/>
    <property type="match status" value="1"/>
</dbReference>
<dbReference type="InterPro" id="IPR017900">
    <property type="entry name" value="4Fe4S_Fe_S_CS"/>
</dbReference>
<evidence type="ECO:0000256" key="4">
    <source>
        <dbReference type="ARBA" id="ARBA00023014"/>
    </source>
</evidence>
<dbReference type="InterPro" id="IPR050572">
    <property type="entry name" value="Fe-S_Ferredoxin"/>
</dbReference>
<keyword evidence="4" id="KW-0411">Iron-sulfur</keyword>
<dbReference type="AlphaFoldDB" id="A0A1Z5HPK9"/>
<accession>A0A1Z5HPK9</accession>
<keyword evidence="3" id="KW-0408">Iron</keyword>
<dbReference type="Pfam" id="PF13237">
    <property type="entry name" value="Fer4_10"/>
    <property type="match status" value="1"/>
</dbReference>
<dbReference type="OrthoDB" id="9803192at2"/>
<organism evidence="6 7">
    <name type="scientific">Calderihabitans maritimus</name>
    <dbReference type="NCBI Taxonomy" id="1246530"/>
    <lineage>
        <taxon>Bacteria</taxon>
        <taxon>Bacillati</taxon>
        <taxon>Bacillota</taxon>
        <taxon>Clostridia</taxon>
        <taxon>Neomoorellales</taxon>
        <taxon>Calderihabitantaceae</taxon>
        <taxon>Calderihabitans</taxon>
    </lineage>
</organism>
<keyword evidence="1" id="KW-0004">4Fe-4S</keyword>
<feature type="domain" description="4Fe-4S ferredoxin-type" evidence="5">
    <location>
        <begin position="11"/>
        <end position="40"/>
    </location>
</feature>
<gene>
    <name evidence="6" type="ORF">KKC1_06210</name>
</gene>
<keyword evidence="2" id="KW-0479">Metal-binding</keyword>
<dbReference type="EMBL" id="BDGJ01000018">
    <property type="protein sequence ID" value="GAW91459.1"/>
    <property type="molecule type" value="Genomic_DNA"/>
</dbReference>
<dbReference type="SUPFAM" id="SSF54862">
    <property type="entry name" value="4Fe-4S ferredoxins"/>
    <property type="match status" value="1"/>
</dbReference>
<evidence type="ECO:0000313" key="7">
    <source>
        <dbReference type="Proteomes" id="UP000197032"/>
    </source>
</evidence>
<evidence type="ECO:0000256" key="2">
    <source>
        <dbReference type="ARBA" id="ARBA00022723"/>
    </source>
</evidence>
<dbReference type="InterPro" id="IPR017896">
    <property type="entry name" value="4Fe4S_Fe-S-bd"/>
</dbReference>
<dbReference type="PANTHER" id="PTHR43687:SF4">
    <property type="entry name" value="BLR5484 PROTEIN"/>
    <property type="match status" value="1"/>
</dbReference>
<evidence type="ECO:0000259" key="5">
    <source>
        <dbReference type="PROSITE" id="PS51379"/>
    </source>
</evidence>
<name>A0A1Z5HPK9_9FIRM</name>
<evidence type="ECO:0000256" key="3">
    <source>
        <dbReference type="ARBA" id="ARBA00023004"/>
    </source>
</evidence>
<evidence type="ECO:0000256" key="1">
    <source>
        <dbReference type="ARBA" id="ARBA00022485"/>
    </source>
</evidence>
<sequence>MGKEAVKYLSYEPKVNYDLCKCCRICVSFCPQHVLTVGEKGYPERTFAERCTGCRQCFYRCPDFAIEVEVKSS</sequence>
<dbReference type="GO" id="GO:0051539">
    <property type="term" value="F:4 iron, 4 sulfur cluster binding"/>
    <property type="evidence" value="ECO:0007669"/>
    <property type="project" value="UniProtKB-KW"/>
</dbReference>